<dbReference type="InterPro" id="IPR007343">
    <property type="entry name" value="Uncharacterised_pept_Zn_put"/>
</dbReference>
<protein>
    <recommendedName>
        <fullName evidence="9">Metalloprotease</fullName>
    </recommendedName>
</protein>
<evidence type="ECO:0008006" key="9">
    <source>
        <dbReference type="Google" id="ProtNLM"/>
    </source>
</evidence>
<evidence type="ECO:0000313" key="7">
    <source>
        <dbReference type="EMBL" id="MBB5344151.1"/>
    </source>
</evidence>
<dbReference type="PANTHER" id="PTHR30168:SF0">
    <property type="entry name" value="INNER MEMBRANE PROTEIN"/>
    <property type="match status" value="1"/>
</dbReference>
<organism evidence="7 8">
    <name type="scientific">Tunturiibacter lichenicola</name>
    <dbReference type="NCBI Taxonomy" id="2051959"/>
    <lineage>
        <taxon>Bacteria</taxon>
        <taxon>Pseudomonadati</taxon>
        <taxon>Acidobacteriota</taxon>
        <taxon>Terriglobia</taxon>
        <taxon>Terriglobales</taxon>
        <taxon>Acidobacteriaceae</taxon>
        <taxon>Tunturiibacter</taxon>
    </lineage>
</organism>
<feature type="compositionally biased region" description="Low complexity" evidence="5">
    <location>
        <begin position="60"/>
        <end position="74"/>
    </location>
</feature>
<dbReference type="Proteomes" id="UP000569092">
    <property type="component" value="Unassembled WGS sequence"/>
</dbReference>
<gene>
    <name evidence="7" type="ORF">HDF10_002130</name>
</gene>
<keyword evidence="4 6" id="KW-0472">Membrane</keyword>
<dbReference type="AlphaFoldDB" id="A0A7W8J9T9"/>
<evidence type="ECO:0000256" key="4">
    <source>
        <dbReference type="ARBA" id="ARBA00023136"/>
    </source>
</evidence>
<evidence type="ECO:0000256" key="1">
    <source>
        <dbReference type="ARBA" id="ARBA00004167"/>
    </source>
</evidence>
<feature type="region of interest" description="Disordered" evidence="5">
    <location>
        <begin position="1"/>
        <end position="24"/>
    </location>
</feature>
<comment type="subcellular location">
    <subcellularLocation>
        <location evidence="1">Membrane</location>
        <topology evidence="1">Single-pass membrane protein</topology>
    </subcellularLocation>
</comment>
<feature type="region of interest" description="Disordered" evidence="5">
    <location>
        <begin position="58"/>
        <end position="89"/>
    </location>
</feature>
<feature type="compositionally biased region" description="Gly residues" evidence="5">
    <location>
        <begin position="1"/>
        <end position="10"/>
    </location>
</feature>
<dbReference type="GO" id="GO:0016020">
    <property type="term" value="C:membrane"/>
    <property type="evidence" value="ECO:0007669"/>
    <property type="project" value="UniProtKB-SubCell"/>
</dbReference>
<name>A0A7W8J9T9_9BACT</name>
<dbReference type="Pfam" id="PF04228">
    <property type="entry name" value="Zn_peptidase"/>
    <property type="match status" value="1"/>
</dbReference>
<evidence type="ECO:0000256" key="2">
    <source>
        <dbReference type="ARBA" id="ARBA00022692"/>
    </source>
</evidence>
<proteinExistence type="predicted"/>
<sequence>MDWTPGGGLSGDIEDRRGSSGGGGGSFGGGGIGIVGFLILLVVSLVTGRNYIGSYLSGHSASPPSTQQSTPSAANRPLTTESPQEKRSAQLVSWTLDDVQNTWTKLLPTQTGRNYQRSTLVLFRGRTYSGCGTAQSQSGPFYCPADEKVYIDLSFWDELRRLGGSNADFAQAYVIAHELGHHVQDLLGIEGKVRQLSGQNPSERNRLSVDLELQADCFAGVWAHSTAQRNIVHDSDITAGLQAAAAVGDDHIQKLERGTVSPESFTHGSSAQRVGWFKRGFQQGTIAACNTFKFGGAVPPTDSAE</sequence>
<feature type="transmembrane region" description="Helical" evidence="6">
    <location>
        <begin position="27"/>
        <end position="47"/>
    </location>
</feature>
<accession>A0A7W8J9T9</accession>
<dbReference type="EMBL" id="JACHDZ010000003">
    <property type="protein sequence ID" value="MBB5344151.1"/>
    <property type="molecule type" value="Genomic_DNA"/>
</dbReference>
<evidence type="ECO:0000256" key="3">
    <source>
        <dbReference type="ARBA" id="ARBA00022989"/>
    </source>
</evidence>
<keyword evidence="2 6" id="KW-0812">Transmembrane</keyword>
<reference evidence="7 8" key="1">
    <citation type="submission" date="2020-08" db="EMBL/GenBank/DDBJ databases">
        <title>Genomic Encyclopedia of Type Strains, Phase IV (KMG-V): Genome sequencing to study the core and pangenomes of soil and plant-associated prokaryotes.</title>
        <authorList>
            <person name="Whitman W."/>
        </authorList>
    </citation>
    <scope>NUCLEOTIDE SEQUENCE [LARGE SCALE GENOMIC DNA]</scope>
    <source>
        <strain evidence="7 8">M8US30</strain>
    </source>
</reference>
<evidence type="ECO:0000313" key="8">
    <source>
        <dbReference type="Proteomes" id="UP000569092"/>
    </source>
</evidence>
<dbReference type="PANTHER" id="PTHR30168">
    <property type="entry name" value="PUTATIVE MEMBRANE PROTEIN YPFJ"/>
    <property type="match status" value="1"/>
</dbReference>
<comment type="caution">
    <text evidence="7">The sequence shown here is derived from an EMBL/GenBank/DDBJ whole genome shotgun (WGS) entry which is preliminary data.</text>
</comment>
<evidence type="ECO:0000256" key="6">
    <source>
        <dbReference type="SAM" id="Phobius"/>
    </source>
</evidence>
<keyword evidence="3 6" id="KW-1133">Transmembrane helix</keyword>
<evidence type="ECO:0000256" key="5">
    <source>
        <dbReference type="SAM" id="MobiDB-lite"/>
    </source>
</evidence>